<reference evidence="2" key="2">
    <citation type="journal article" date="2015" name="Data Brief">
        <title>Shoot transcriptome of the giant reed, Arundo donax.</title>
        <authorList>
            <person name="Barrero R.A."/>
            <person name="Guerrero F.D."/>
            <person name="Moolhuijzen P."/>
            <person name="Goolsby J.A."/>
            <person name="Tidwell J."/>
            <person name="Bellgard S.E."/>
            <person name="Bellgard M.I."/>
        </authorList>
    </citation>
    <scope>NUCLEOTIDE SEQUENCE</scope>
    <source>
        <tissue evidence="2">Shoot tissue taken approximately 20 cm above the soil surface</tissue>
    </source>
</reference>
<feature type="region of interest" description="Disordered" evidence="1">
    <location>
        <begin position="1"/>
        <end position="38"/>
    </location>
</feature>
<evidence type="ECO:0000313" key="2">
    <source>
        <dbReference type="EMBL" id="JAE21730.1"/>
    </source>
</evidence>
<organism evidence="2">
    <name type="scientific">Arundo donax</name>
    <name type="common">Giant reed</name>
    <name type="synonym">Donax arundinaceus</name>
    <dbReference type="NCBI Taxonomy" id="35708"/>
    <lineage>
        <taxon>Eukaryota</taxon>
        <taxon>Viridiplantae</taxon>
        <taxon>Streptophyta</taxon>
        <taxon>Embryophyta</taxon>
        <taxon>Tracheophyta</taxon>
        <taxon>Spermatophyta</taxon>
        <taxon>Magnoliopsida</taxon>
        <taxon>Liliopsida</taxon>
        <taxon>Poales</taxon>
        <taxon>Poaceae</taxon>
        <taxon>PACMAD clade</taxon>
        <taxon>Arundinoideae</taxon>
        <taxon>Arundineae</taxon>
        <taxon>Arundo</taxon>
    </lineage>
</organism>
<dbReference type="AlphaFoldDB" id="A0A0A9G9G5"/>
<evidence type="ECO:0000256" key="1">
    <source>
        <dbReference type="SAM" id="MobiDB-lite"/>
    </source>
</evidence>
<feature type="compositionally biased region" description="Basic and acidic residues" evidence="1">
    <location>
        <begin position="1"/>
        <end position="10"/>
    </location>
</feature>
<proteinExistence type="predicted"/>
<accession>A0A0A9G9G5</accession>
<name>A0A0A9G9G5_ARUDO</name>
<sequence length="58" mass="6875">MKQQDRKYFMEDLATSQTMPTKEHIRTEESNKRTQHNRIQSKINSYLETANPGIRHGV</sequence>
<reference evidence="2" key="1">
    <citation type="submission" date="2014-09" db="EMBL/GenBank/DDBJ databases">
        <authorList>
            <person name="Magalhaes I.L.F."/>
            <person name="Oliveira U."/>
            <person name="Santos F.R."/>
            <person name="Vidigal T.H.D.A."/>
            <person name="Brescovit A.D."/>
            <person name="Santos A.J."/>
        </authorList>
    </citation>
    <scope>NUCLEOTIDE SEQUENCE</scope>
    <source>
        <tissue evidence="2">Shoot tissue taken approximately 20 cm above the soil surface</tissue>
    </source>
</reference>
<dbReference type="EMBL" id="GBRH01176166">
    <property type="protein sequence ID" value="JAE21730.1"/>
    <property type="molecule type" value="Transcribed_RNA"/>
</dbReference>
<feature type="compositionally biased region" description="Basic and acidic residues" evidence="1">
    <location>
        <begin position="21"/>
        <end position="32"/>
    </location>
</feature>
<protein>
    <submittedName>
        <fullName evidence="2">Uncharacterized protein</fullName>
    </submittedName>
</protein>